<organism evidence="1 2">
    <name type="scientific">Dermacentor silvarum</name>
    <name type="common">Tick</name>
    <dbReference type="NCBI Taxonomy" id="543639"/>
    <lineage>
        <taxon>Eukaryota</taxon>
        <taxon>Metazoa</taxon>
        <taxon>Ecdysozoa</taxon>
        <taxon>Arthropoda</taxon>
        <taxon>Chelicerata</taxon>
        <taxon>Arachnida</taxon>
        <taxon>Acari</taxon>
        <taxon>Parasitiformes</taxon>
        <taxon>Ixodida</taxon>
        <taxon>Ixodoidea</taxon>
        <taxon>Ixodidae</taxon>
        <taxon>Rhipicephalinae</taxon>
        <taxon>Dermacentor</taxon>
    </lineage>
</organism>
<keyword evidence="2" id="KW-1185">Reference proteome</keyword>
<protein>
    <submittedName>
        <fullName evidence="1">Uncharacterized protein</fullName>
    </submittedName>
</protein>
<evidence type="ECO:0000313" key="1">
    <source>
        <dbReference type="EMBL" id="KAH7973906.1"/>
    </source>
</evidence>
<comment type="caution">
    <text evidence="1">The sequence shown here is derived from an EMBL/GenBank/DDBJ whole genome shotgun (WGS) entry which is preliminary data.</text>
</comment>
<dbReference type="Proteomes" id="UP000821865">
    <property type="component" value="Chromosome 10"/>
</dbReference>
<sequence length="338" mass="38551">MEQLRTKGGFVRRAITKAILRSTPCSQMRPPLCMCCISTSSWSWRSRPSSSSSTAQYNIRSQMQTWKQTRPHLLSTNKRLASPRQACASQLSRVHRFFLVLPRNFPLHCTQRPLPPRPVLPATSFSRVALPKLHIASFSGERHDWQAFWDQYQASIHGKHSLLKIGKFQYLLTYLSGSAKIAIQGIRLAEANYDVAMKVLSDRFSRRDMLVDDHLDHLLEMAPIRSSADLNKLGDLYDEITFRTSALEGLGVSPDEYTAVQRRVIMKALPPDLGILYRQRLQQASSSNHDDTAAITEDKSKLVKHVLTFLRFQVEAREESNFGKDSLCASQRLHRRES</sequence>
<name>A0ACB8DNG6_DERSI</name>
<proteinExistence type="predicted"/>
<reference evidence="1" key="1">
    <citation type="submission" date="2020-05" db="EMBL/GenBank/DDBJ databases">
        <title>Large-scale comparative analyses of tick genomes elucidate their genetic diversity and vector capacities.</title>
        <authorList>
            <person name="Jia N."/>
            <person name="Wang J."/>
            <person name="Shi W."/>
            <person name="Du L."/>
            <person name="Sun Y."/>
            <person name="Zhan W."/>
            <person name="Jiang J."/>
            <person name="Wang Q."/>
            <person name="Zhang B."/>
            <person name="Ji P."/>
            <person name="Sakyi L.B."/>
            <person name="Cui X."/>
            <person name="Yuan T."/>
            <person name="Jiang B."/>
            <person name="Yang W."/>
            <person name="Lam T.T.-Y."/>
            <person name="Chang Q."/>
            <person name="Ding S."/>
            <person name="Wang X."/>
            <person name="Zhu J."/>
            <person name="Ruan X."/>
            <person name="Zhao L."/>
            <person name="Wei J."/>
            <person name="Que T."/>
            <person name="Du C."/>
            <person name="Cheng J."/>
            <person name="Dai P."/>
            <person name="Han X."/>
            <person name="Huang E."/>
            <person name="Gao Y."/>
            <person name="Liu J."/>
            <person name="Shao H."/>
            <person name="Ye R."/>
            <person name="Li L."/>
            <person name="Wei W."/>
            <person name="Wang X."/>
            <person name="Wang C."/>
            <person name="Yang T."/>
            <person name="Huo Q."/>
            <person name="Li W."/>
            <person name="Guo W."/>
            <person name="Chen H."/>
            <person name="Zhou L."/>
            <person name="Ni X."/>
            <person name="Tian J."/>
            <person name="Zhou Y."/>
            <person name="Sheng Y."/>
            <person name="Liu T."/>
            <person name="Pan Y."/>
            <person name="Xia L."/>
            <person name="Li J."/>
            <person name="Zhao F."/>
            <person name="Cao W."/>
        </authorList>
    </citation>
    <scope>NUCLEOTIDE SEQUENCE</scope>
    <source>
        <strain evidence="1">Dsil-2018</strain>
    </source>
</reference>
<accession>A0ACB8DNG6</accession>
<dbReference type="EMBL" id="CM023479">
    <property type="protein sequence ID" value="KAH7973906.1"/>
    <property type="molecule type" value="Genomic_DNA"/>
</dbReference>
<gene>
    <name evidence="1" type="ORF">HPB49_006802</name>
</gene>
<evidence type="ECO:0000313" key="2">
    <source>
        <dbReference type="Proteomes" id="UP000821865"/>
    </source>
</evidence>